<keyword evidence="6" id="KW-1185">Reference proteome</keyword>
<dbReference type="InterPro" id="IPR011042">
    <property type="entry name" value="6-blade_b-propeller_TolB-like"/>
</dbReference>
<dbReference type="EMBL" id="QVQT01000011">
    <property type="protein sequence ID" value="RFU14797.1"/>
    <property type="molecule type" value="Genomic_DNA"/>
</dbReference>
<dbReference type="Pfam" id="PF01436">
    <property type="entry name" value="NHL"/>
    <property type="match status" value="2"/>
</dbReference>
<dbReference type="PANTHER" id="PTHR13833:SF71">
    <property type="entry name" value="NHL DOMAIN-CONTAINING PROTEIN"/>
    <property type="match status" value="1"/>
</dbReference>
<dbReference type="SUPFAM" id="SSF63829">
    <property type="entry name" value="Calcium-dependent phosphotriesterase"/>
    <property type="match status" value="1"/>
</dbReference>
<evidence type="ECO:0000256" key="2">
    <source>
        <dbReference type="PROSITE-ProRule" id="PRU00504"/>
    </source>
</evidence>
<keyword evidence="1" id="KW-0677">Repeat</keyword>
<name>A0A372IIQ3_9BACT</name>
<dbReference type="AlphaFoldDB" id="A0A372IIQ3"/>
<dbReference type="OrthoDB" id="117656at2"/>
<feature type="domain" description="GH29D-like beta-sandwich" evidence="4">
    <location>
        <begin position="115"/>
        <end position="179"/>
    </location>
</feature>
<dbReference type="PANTHER" id="PTHR13833">
    <property type="match status" value="1"/>
</dbReference>
<evidence type="ECO:0000259" key="4">
    <source>
        <dbReference type="Pfam" id="PF13290"/>
    </source>
</evidence>
<accession>A0A372IIQ3</accession>
<comment type="caution">
    <text evidence="5">The sequence shown here is derived from an EMBL/GenBank/DDBJ whole genome shotgun (WGS) entry which is preliminary data.</text>
</comment>
<evidence type="ECO:0000256" key="3">
    <source>
        <dbReference type="SAM" id="MobiDB-lite"/>
    </source>
</evidence>
<feature type="domain" description="GH29D-like beta-sandwich" evidence="4">
    <location>
        <begin position="193"/>
        <end position="258"/>
    </location>
</feature>
<feature type="repeat" description="NHL" evidence="2">
    <location>
        <begin position="71"/>
        <end position="102"/>
    </location>
</feature>
<gene>
    <name evidence="5" type="ORF">D0Y96_20330</name>
</gene>
<feature type="compositionally biased region" description="Gly residues" evidence="3">
    <location>
        <begin position="465"/>
        <end position="477"/>
    </location>
</feature>
<evidence type="ECO:0000313" key="5">
    <source>
        <dbReference type="EMBL" id="RFU14797.1"/>
    </source>
</evidence>
<dbReference type="Proteomes" id="UP000264702">
    <property type="component" value="Unassembled WGS sequence"/>
</dbReference>
<reference evidence="5 6" key="1">
    <citation type="submission" date="2018-08" db="EMBL/GenBank/DDBJ databases">
        <title>Acidipila sp. 4G-K13, an acidobacterium isolated from forest soil.</title>
        <authorList>
            <person name="Gao Z.-H."/>
            <person name="Qiu L.-H."/>
        </authorList>
    </citation>
    <scope>NUCLEOTIDE SEQUENCE [LARGE SCALE GENOMIC DNA]</scope>
    <source>
        <strain evidence="5 6">4G-K13</strain>
    </source>
</reference>
<dbReference type="PROSITE" id="PS51125">
    <property type="entry name" value="NHL"/>
    <property type="match status" value="2"/>
</dbReference>
<protein>
    <recommendedName>
        <fullName evidence="4">GH29D-like beta-sandwich domain-containing protein</fullName>
    </recommendedName>
</protein>
<feature type="repeat" description="NHL" evidence="2">
    <location>
        <begin position="10"/>
        <end position="45"/>
    </location>
</feature>
<evidence type="ECO:0000256" key="1">
    <source>
        <dbReference type="ARBA" id="ARBA00022737"/>
    </source>
</evidence>
<dbReference type="Gene3D" id="2.180.10.10">
    <property type="entry name" value="RHS repeat-associated core"/>
    <property type="match status" value="1"/>
</dbReference>
<dbReference type="Gene3D" id="2.120.10.30">
    <property type="entry name" value="TolB, C-terminal domain"/>
    <property type="match status" value="1"/>
</dbReference>
<dbReference type="RefSeq" id="WP_117303725.1">
    <property type="nucleotide sequence ID" value="NZ_QVQT02000011.1"/>
</dbReference>
<sequence>MNYSGDGGAATGAELGYPWAVALDSSGNVYIGDSNNNRIRKVTASTGIISTVAGDGVSGYAGDGGIAVSAELNAPEGVAVDHSGNIYIADSGNTRIRAVGAGSAPAAPALPTFLPPAGAYLSAQTVTISDSTSGAAIYYTTNGTTPSSSSTQYTGPISVSSTETIEAIAAAGPASSAVATATYTVGTAPAFSPVSGTYTSAQVVSITSTDVGATIHYTTDGTIPTASSTQYTGPITVSATETLKAIAIVGTASSSVSTATYTINLPPPSTAVITVQGSEASGDANVITVSFNGFAETVQYGQFSTAAAVASAFGAKFSNDYLHAGLCVHANGSVITFQLKGGAPFGALDVGGSTASFHLTSSGFASQQGTTIADTGTVTLTVGGVVAAQTSYGYGAKASTVAEGLAAAVNSNSPVNVMAVDDDLYLQSKLMGAGTNYSYTVQTTSWDSADFPNPSFANPPVNGSLSGGSNAGSGQGQGSQTIYSYSIPSYAAGSQPTGYDAVGDIVGYSDSVMGNWSMSGGYDPLYRLTSASATSGAYTGLQINWGYDAFGNRTSETYGGTTNVPVPTSSTASYSANNWIASTSLGSVSYDASGDVTSDNQSQYLYDGEGRVCAVQNRVLGTMVGYVYGADGARVSEGTITTWGSCDPSLNGYQAIKDSIQGPTGGELTEAGVDGNGNVVWEHTNVWVNGELIATYDPKYRLR</sequence>
<feature type="region of interest" description="Disordered" evidence="3">
    <location>
        <begin position="450"/>
        <end position="477"/>
    </location>
</feature>
<dbReference type="InterPro" id="IPR059177">
    <property type="entry name" value="GH29D-like_dom"/>
</dbReference>
<proteinExistence type="predicted"/>
<organism evidence="5 6">
    <name type="scientific">Paracidobacterium acidisoli</name>
    <dbReference type="NCBI Taxonomy" id="2303751"/>
    <lineage>
        <taxon>Bacteria</taxon>
        <taxon>Pseudomonadati</taxon>
        <taxon>Acidobacteriota</taxon>
        <taxon>Terriglobia</taxon>
        <taxon>Terriglobales</taxon>
        <taxon>Acidobacteriaceae</taxon>
        <taxon>Paracidobacterium</taxon>
    </lineage>
</organism>
<dbReference type="InterPro" id="IPR001258">
    <property type="entry name" value="NHL_repeat"/>
</dbReference>
<evidence type="ECO:0000313" key="6">
    <source>
        <dbReference type="Proteomes" id="UP000264702"/>
    </source>
</evidence>
<dbReference type="Pfam" id="PF13290">
    <property type="entry name" value="CHB_HEX_C_1"/>
    <property type="match status" value="2"/>
</dbReference>